<protein>
    <recommendedName>
        <fullName evidence="3">Mycothiol maleylpyruvate isomerase-like protein</fullName>
    </recommendedName>
</protein>
<sequence>MITPPSSRAPGAALADRVSGQDVVAAAGWLGSLLENASATDLSRYAGTLAWSCWRTVEHVIDDLIAYALQLAAQAPLAYVPLVGPRGEEEIAHVDPQSGPLGLSEALRAAAALLATQVTASGPQVRAFHPFGLSDSEGFAAMGVLEILVHAHDVHIGLTGESTDLPEEMSAAVLARLFPDVPDSLACEPAGQRLLWCTGRIPLGDRPRRTRWRWDSSVR</sequence>
<keyword evidence="2" id="KW-1185">Reference proteome</keyword>
<organism evidence="1 2">
    <name type="scientific">Flavimobilis soli</name>
    <dbReference type="NCBI Taxonomy" id="442709"/>
    <lineage>
        <taxon>Bacteria</taxon>
        <taxon>Bacillati</taxon>
        <taxon>Actinomycetota</taxon>
        <taxon>Actinomycetes</taxon>
        <taxon>Micrococcales</taxon>
        <taxon>Jonesiaceae</taxon>
        <taxon>Flavimobilis</taxon>
    </lineage>
</organism>
<dbReference type="RefSeq" id="WP_143556625.1">
    <property type="nucleotide sequence ID" value="NZ_PDJH01000001.1"/>
</dbReference>
<reference evidence="1 2" key="1">
    <citation type="submission" date="2017-10" db="EMBL/GenBank/DDBJ databases">
        <title>Sequencing the genomes of 1000 actinobacteria strains.</title>
        <authorList>
            <person name="Klenk H.-P."/>
        </authorList>
    </citation>
    <scope>NUCLEOTIDE SEQUENCE [LARGE SCALE GENOMIC DNA]</scope>
    <source>
        <strain evidence="1 2">DSM 21574</strain>
    </source>
</reference>
<gene>
    <name evidence="1" type="ORF">ATL41_2546</name>
</gene>
<name>A0A2A9EG15_9MICO</name>
<dbReference type="OrthoDB" id="4453346at2"/>
<evidence type="ECO:0000313" key="2">
    <source>
        <dbReference type="Proteomes" id="UP000221394"/>
    </source>
</evidence>
<dbReference type="AlphaFoldDB" id="A0A2A9EG15"/>
<comment type="caution">
    <text evidence="1">The sequence shown here is derived from an EMBL/GenBank/DDBJ whole genome shotgun (WGS) entry which is preliminary data.</text>
</comment>
<evidence type="ECO:0008006" key="3">
    <source>
        <dbReference type="Google" id="ProtNLM"/>
    </source>
</evidence>
<dbReference type="EMBL" id="PDJH01000001">
    <property type="protein sequence ID" value="PFG37773.1"/>
    <property type="molecule type" value="Genomic_DNA"/>
</dbReference>
<proteinExistence type="predicted"/>
<dbReference type="Proteomes" id="UP000221394">
    <property type="component" value="Unassembled WGS sequence"/>
</dbReference>
<evidence type="ECO:0000313" key="1">
    <source>
        <dbReference type="EMBL" id="PFG37773.1"/>
    </source>
</evidence>
<accession>A0A2A9EG15</accession>